<dbReference type="GO" id="GO:0140662">
    <property type="term" value="F:ATP-dependent protein folding chaperone"/>
    <property type="evidence" value="ECO:0007669"/>
    <property type="project" value="InterPro"/>
</dbReference>
<dbReference type="GO" id="GO:0005524">
    <property type="term" value="F:ATP binding"/>
    <property type="evidence" value="ECO:0007669"/>
    <property type="project" value="UniProtKB-KW"/>
</dbReference>
<comment type="similarity">
    <text evidence="1">Belongs to the heat shock protein 70 family.</text>
</comment>
<sequence>MTDSSALSANVIGISLGSAYSCLAILNKERQPEIIANEDGEHKMATIISFLGEEELYGNQALAQTVRNARNTVGDFQPLIGLPFSDSLAARYPANSLVAKDGQVGFQVESRGAVAVFTAAELVTQYLRYLIETAANYVGRPVDGVVLSRPAGLTPVQLEALAAAARAAHPNLLQTVDEAPAALLAYGLGQTATPEDPADTNALVVNVGARATTVAAVAVRGGLYAVRAVETTHDFHGRAFDDLIINHFAAEFKRSTKLDVKDNARAQAKLRLGCEITKRTLSSSSTAPCAVDSLMDGVDLHGTLNRSRFDIMTSKLYPALLATVNKSLQAAGFLPGEVDQLVLAGGSARVPRVLSKLRTVLTAEALRVRSELESDEVVALGCAAQAGLLSDGRTAAAEPVVALATTEPLGLRLGEGFLTVIPRYTPLPATRTVHVAAGAGAAYLGVSQGEVTERVDQIPSTDEDEDDEEVTTTVTVPGPILGELVLEGVKAGAAVQVAFHIGADRVLTVTAADPASNQSGTLTITA</sequence>
<keyword evidence="5" id="KW-1185">Reference proteome</keyword>
<dbReference type="Gene3D" id="3.90.640.10">
    <property type="entry name" value="Actin, Chain A, domain 4"/>
    <property type="match status" value="1"/>
</dbReference>
<keyword evidence="2" id="KW-0547">Nucleotide-binding</keyword>
<dbReference type="FunFam" id="3.90.640.10:FF:000010">
    <property type="entry name" value="heat shock 70 kDa protein 14"/>
    <property type="match status" value="1"/>
</dbReference>
<dbReference type="GO" id="GO:0005829">
    <property type="term" value="C:cytosol"/>
    <property type="evidence" value="ECO:0007669"/>
    <property type="project" value="TreeGrafter"/>
</dbReference>
<evidence type="ECO:0000256" key="3">
    <source>
        <dbReference type="ARBA" id="ARBA00022840"/>
    </source>
</evidence>
<comment type="caution">
    <text evidence="4">The sequence shown here is derived from an EMBL/GenBank/DDBJ whole genome shotgun (WGS) entry which is preliminary data.</text>
</comment>
<keyword evidence="3" id="KW-0067">ATP-binding</keyword>
<dbReference type="Proteomes" id="UP001150569">
    <property type="component" value="Unassembled WGS sequence"/>
</dbReference>
<evidence type="ECO:0000313" key="4">
    <source>
        <dbReference type="EMBL" id="KAJ1911864.1"/>
    </source>
</evidence>
<dbReference type="EMBL" id="JANBPT010000885">
    <property type="protein sequence ID" value="KAJ1911864.1"/>
    <property type="molecule type" value="Genomic_DNA"/>
</dbReference>
<dbReference type="AlphaFoldDB" id="A0A9W7ZMK0"/>
<dbReference type="PRINTS" id="PR00301">
    <property type="entry name" value="HEATSHOCK70"/>
</dbReference>
<name>A0A9W7ZMK0_9FUNG</name>
<dbReference type="Gene3D" id="2.60.34.10">
    <property type="entry name" value="Substrate Binding Domain Of DNAk, Chain A, domain 1"/>
    <property type="match status" value="1"/>
</dbReference>
<dbReference type="GO" id="GO:0005634">
    <property type="term" value="C:nucleus"/>
    <property type="evidence" value="ECO:0007669"/>
    <property type="project" value="TreeGrafter"/>
</dbReference>
<dbReference type="PANTHER" id="PTHR45639">
    <property type="entry name" value="HSC70CB, ISOFORM G-RELATED"/>
    <property type="match status" value="1"/>
</dbReference>
<dbReference type="InterPro" id="IPR043129">
    <property type="entry name" value="ATPase_NBD"/>
</dbReference>
<organism evidence="4 5">
    <name type="scientific">Tieghemiomyces parasiticus</name>
    <dbReference type="NCBI Taxonomy" id="78921"/>
    <lineage>
        <taxon>Eukaryota</taxon>
        <taxon>Fungi</taxon>
        <taxon>Fungi incertae sedis</taxon>
        <taxon>Zoopagomycota</taxon>
        <taxon>Kickxellomycotina</taxon>
        <taxon>Dimargaritomycetes</taxon>
        <taxon>Dimargaritales</taxon>
        <taxon>Dimargaritaceae</taxon>
        <taxon>Tieghemiomyces</taxon>
    </lineage>
</organism>
<proteinExistence type="inferred from homology"/>
<dbReference type="PANTHER" id="PTHR45639:SF32">
    <property type="entry name" value="HEAT SHOCK PROTEIN PDR13"/>
    <property type="match status" value="1"/>
</dbReference>
<protein>
    <submittedName>
        <fullName evidence="4">Hsp70 protein that interacts with Zuo1p</fullName>
    </submittedName>
</protein>
<dbReference type="Gene3D" id="3.30.30.30">
    <property type="match status" value="1"/>
</dbReference>
<gene>
    <name evidence="4" type="primary">SSZ1_1</name>
    <name evidence="4" type="ORF">IWQ60_009938</name>
</gene>
<dbReference type="InterPro" id="IPR013126">
    <property type="entry name" value="Hsp_70_fam"/>
</dbReference>
<dbReference type="OrthoDB" id="29851at2759"/>
<dbReference type="Gene3D" id="3.30.420.40">
    <property type="match status" value="2"/>
</dbReference>
<dbReference type="InterPro" id="IPR029047">
    <property type="entry name" value="HSP70_peptide-bd_sf"/>
</dbReference>
<evidence type="ECO:0000256" key="1">
    <source>
        <dbReference type="ARBA" id="ARBA00007381"/>
    </source>
</evidence>
<evidence type="ECO:0000256" key="2">
    <source>
        <dbReference type="ARBA" id="ARBA00022741"/>
    </source>
</evidence>
<dbReference type="SUPFAM" id="SSF53067">
    <property type="entry name" value="Actin-like ATPase domain"/>
    <property type="match status" value="2"/>
</dbReference>
<dbReference type="Pfam" id="PF00012">
    <property type="entry name" value="HSP70"/>
    <property type="match status" value="1"/>
</dbReference>
<accession>A0A9W7ZMK0</accession>
<dbReference type="SUPFAM" id="SSF100920">
    <property type="entry name" value="Heat shock protein 70kD (HSP70), peptide-binding domain"/>
    <property type="match status" value="1"/>
</dbReference>
<reference evidence="4" key="1">
    <citation type="submission" date="2022-07" db="EMBL/GenBank/DDBJ databases">
        <title>Phylogenomic reconstructions and comparative analyses of Kickxellomycotina fungi.</title>
        <authorList>
            <person name="Reynolds N.K."/>
            <person name="Stajich J.E."/>
            <person name="Barry K."/>
            <person name="Grigoriev I.V."/>
            <person name="Crous P."/>
            <person name="Smith M.E."/>
        </authorList>
    </citation>
    <scope>NUCLEOTIDE SEQUENCE</scope>
    <source>
        <strain evidence="4">RSA 861</strain>
    </source>
</reference>
<evidence type="ECO:0000313" key="5">
    <source>
        <dbReference type="Proteomes" id="UP001150569"/>
    </source>
</evidence>